<reference evidence="1 2" key="1">
    <citation type="submission" date="2024-03" db="EMBL/GenBank/DDBJ databases">
        <title>Novel Streptomyces species of biotechnological and ecological value are a feature of Machair soil.</title>
        <authorList>
            <person name="Prole J.R."/>
            <person name="Goodfellow M."/>
            <person name="Allenby N."/>
            <person name="Ward A.C."/>
        </authorList>
    </citation>
    <scope>NUCLEOTIDE SEQUENCE [LARGE SCALE GENOMIC DNA]</scope>
    <source>
        <strain evidence="1 2">MS1.HAVA.3</strain>
    </source>
</reference>
<organism evidence="1 2">
    <name type="scientific">Streptomyces caledonius</name>
    <dbReference type="NCBI Taxonomy" id="3134107"/>
    <lineage>
        <taxon>Bacteria</taxon>
        <taxon>Bacillati</taxon>
        <taxon>Actinomycetota</taxon>
        <taxon>Actinomycetes</taxon>
        <taxon>Kitasatosporales</taxon>
        <taxon>Streptomycetaceae</taxon>
        <taxon>Streptomyces</taxon>
    </lineage>
</organism>
<name>A0ABU8U361_9ACTN</name>
<comment type="caution">
    <text evidence="1">The sequence shown here is derived from an EMBL/GenBank/DDBJ whole genome shotgun (WGS) entry which is preliminary data.</text>
</comment>
<evidence type="ECO:0000313" key="2">
    <source>
        <dbReference type="Proteomes" id="UP001382904"/>
    </source>
</evidence>
<dbReference type="Proteomes" id="UP001382904">
    <property type="component" value="Unassembled WGS sequence"/>
</dbReference>
<proteinExistence type="predicted"/>
<accession>A0ABU8U361</accession>
<dbReference type="EMBL" id="JBBKAM010000002">
    <property type="protein sequence ID" value="MEJ8642125.1"/>
    <property type="molecule type" value="Genomic_DNA"/>
</dbReference>
<gene>
    <name evidence="1" type="ORF">WKI68_12855</name>
</gene>
<keyword evidence="2" id="KW-1185">Reference proteome</keyword>
<sequence length="103" mass="10938">MTTAKLPVFFGRTAKEGGQGGRFHSGATRVGKWIFIPGSADGEARQATLEHESLEIGLTYSSSIFEDFLHTMSVIQIEFGRRTENTAASATAVGECSGGSPRA</sequence>
<protein>
    <submittedName>
        <fullName evidence="1">Uncharacterized protein</fullName>
    </submittedName>
</protein>
<evidence type="ECO:0000313" key="1">
    <source>
        <dbReference type="EMBL" id="MEJ8642125.1"/>
    </source>
</evidence>